<name>A0ABX7NNI2_9BACT</name>
<proteinExistence type="predicted"/>
<evidence type="ECO:0008006" key="4">
    <source>
        <dbReference type="Google" id="ProtNLM"/>
    </source>
</evidence>
<evidence type="ECO:0000313" key="3">
    <source>
        <dbReference type="Proteomes" id="UP000662747"/>
    </source>
</evidence>
<dbReference type="Proteomes" id="UP000662747">
    <property type="component" value="Chromosome"/>
</dbReference>
<gene>
    <name evidence="2" type="ORF">JY651_27720</name>
</gene>
<evidence type="ECO:0000313" key="2">
    <source>
        <dbReference type="EMBL" id="QSQ19135.1"/>
    </source>
</evidence>
<dbReference type="EMBL" id="CP071090">
    <property type="protein sequence ID" value="QSQ19135.1"/>
    <property type="molecule type" value="Genomic_DNA"/>
</dbReference>
<keyword evidence="1" id="KW-0732">Signal</keyword>
<protein>
    <recommendedName>
        <fullName evidence="4">Secreted protein</fullName>
    </recommendedName>
</protein>
<organism evidence="2 3">
    <name type="scientific">Pyxidicoccus parkwayensis</name>
    <dbReference type="NCBI Taxonomy" id="2813578"/>
    <lineage>
        <taxon>Bacteria</taxon>
        <taxon>Pseudomonadati</taxon>
        <taxon>Myxococcota</taxon>
        <taxon>Myxococcia</taxon>
        <taxon>Myxococcales</taxon>
        <taxon>Cystobacterineae</taxon>
        <taxon>Myxococcaceae</taxon>
        <taxon>Pyxidicoccus</taxon>
    </lineage>
</organism>
<feature type="chain" id="PRO_5046091323" description="Secreted protein" evidence="1">
    <location>
        <begin position="26"/>
        <end position="89"/>
    </location>
</feature>
<sequence length="89" mass="9798">MNRRLTAAAVLVSTMAGLAAGSAIARPVPVPTSDAQFSWVKYDYYATEAECIAMGETRGDPSSMWWIQYSCGFSSDHAPLWSLWVYAAW</sequence>
<reference evidence="2 3" key="1">
    <citation type="submission" date="2021-02" db="EMBL/GenBank/DDBJ databases">
        <title>De Novo genome assembly of isolated myxobacteria.</title>
        <authorList>
            <person name="Stevens D.C."/>
        </authorList>
    </citation>
    <scope>NUCLEOTIDE SEQUENCE [LARGE SCALE GENOMIC DNA]</scope>
    <source>
        <strain evidence="3">SCPEA02</strain>
    </source>
</reference>
<accession>A0ABX7NNI2</accession>
<keyword evidence="3" id="KW-1185">Reference proteome</keyword>
<feature type="signal peptide" evidence="1">
    <location>
        <begin position="1"/>
        <end position="25"/>
    </location>
</feature>
<evidence type="ECO:0000256" key="1">
    <source>
        <dbReference type="SAM" id="SignalP"/>
    </source>
</evidence>
<dbReference type="RefSeq" id="WP_206720723.1">
    <property type="nucleotide sequence ID" value="NZ_CP071090.1"/>
</dbReference>